<gene>
    <name evidence="7" type="ORF">M6B38_323830</name>
</gene>
<dbReference type="SMART" id="SM00273">
    <property type="entry name" value="ENTH"/>
    <property type="match status" value="1"/>
</dbReference>
<comment type="subcellular location">
    <subcellularLocation>
        <location evidence="1">Cytoplasmic vesicle</location>
        <location evidence="1">Clathrin-coated vesicle</location>
    </subcellularLocation>
    <subcellularLocation>
        <location evidence="2">Golgi apparatus</location>
    </subcellularLocation>
</comment>
<dbReference type="GO" id="GO:0030276">
    <property type="term" value="F:clathrin binding"/>
    <property type="evidence" value="ECO:0007669"/>
    <property type="project" value="TreeGrafter"/>
</dbReference>
<evidence type="ECO:0000256" key="2">
    <source>
        <dbReference type="ARBA" id="ARBA00004555"/>
    </source>
</evidence>
<dbReference type="PROSITE" id="PS50942">
    <property type="entry name" value="ENTH"/>
    <property type="match status" value="1"/>
</dbReference>
<dbReference type="GO" id="GO:0030125">
    <property type="term" value="C:clathrin vesicle coat"/>
    <property type="evidence" value="ECO:0007669"/>
    <property type="project" value="TreeGrafter"/>
</dbReference>
<dbReference type="Gene3D" id="1.25.40.90">
    <property type="match status" value="1"/>
</dbReference>
<keyword evidence="8" id="KW-1185">Reference proteome</keyword>
<evidence type="ECO:0000256" key="5">
    <source>
        <dbReference type="SAM" id="MobiDB-lite"/>
    </source>
</evidence>
<feature type="region of interest" description="Disordered" evidence="5">
    <location>
        <begin position="177"/>
        <end position="199"/>
    </location>
</feature>
<evidence type="ECO:0000313" key="7">
    <source>
        <dbReference type="EMBL" id="KAJ6837030.1"/>
    </source>
</evidence>
<evidence type="ECO:0000313" key="8">
    <source>
        <dbReference type="Proteomes" id="UP001140949"/>
    </source>
</evidence>
<dbReference type="EMBL" id="JANAVB010011596">
    <property type="protein sequence ID" value="KAJ6837030.1"/>
    <property type="molecule type" value="Genomic_DNA"/>
</dbReference>
<dbReference type="GO" id="GO:0005886">
    <property type="term" value="C:plasma membrane"/>
    <property type="evidence" value="ECO:0007669"/>
    <property type="project" value="TreeGrafter"/>
</dbReference>
<dbReference type="CDD" id="cd03571">
    <property type="entry name" value="ENTH"/>
    <property type="match status" value="1"/>
</dbReference>
<keyword evidence="3" id="KW-0333">Golgi apparatus</keyword>
<accession>A0AAX6H7L4</accession>
<proteinExistence type="predicted"/>
<feature type="compositionally biased region" description="Basic and acidic residues" evidence="5">
    <location>
        <begin position="238"/>
        <end position="260"/>
    </location>
</feature>
<comment type="caution">
    <text evidence="7">The sequence shown here is derived from an EMBL/GenBank/DDBJ whole genome shotgun (WGS) entry which is preliminary data.</text>
</comment>
<name>A0AAX6H7L4_IRIPA</name>
<dbReference type="SUPFAM" id="SSF48464">
    <property type="entry name" value="ENTH/VHS domain"/>
    <property type="match status" value="1"/>
</dbReference>
<dbReference type="Pfam" id="PF01417">
    <property type="entry name" value="ENTH"/>
    <property type="match status" value="1"/>
</dbReference>
<evidence type="ECO:0000256" key="3">
    <source>
        <dbReference type="ARBA" id="ARBA00023034"/>
    </source>
</evidence>
<dbReference type="PANTHER" id="PTHR12276:SF116">
    <property type="entry name" value="ENTH_VHS FAMILY PROTEIN"/>
    <property type="match status" value="1"/>
</dbReference>
<dbReference type="AlphaFoldDB" id="A0AAX6H7L4"/>
<evidence type="ECO:0000256" key="4">
    <source>
        <dbReference type="ARBA" id="ARBA00023329"/>
    </source>
</evidence>
<dbReference type="GO" id="GO:0005768">
    <property type="term" value="C:endosome"/>
    <property type="evidence" value="ECO:0007669"/>
    <property type="project" value="TreeGrafter"/>
</dbReference>
<dbReference type="PANTHER" id="PTHR12276">
    <property type="entry name" value="EPSIN/ENT-RELATED"/>
    <property type="match status" value="1"/>
</dbReference>
<organism evidence="7 8">
    <name type="scientific">Iris pallida</name>
    <name type="common">Sweet iris</name>
    <dbReference type="NCBI Taxonomy" id="29817"/>
    <lineage>
        <taxon>Eukaryota</taxon>
        <taxon>Viridiplantae</taxon>
        <taxon>Streptophyta</taxon>
        <taxon>Embryophyta</taxon>
        <taxon>Tracheophyta</taxon>
        <taxon>Spermatophyta</taxon>
        <taxon>Magnoliopsida</taxon>
        <taxon>Liliopsida</taxon>
        <taxon>Asparagales</taxon>
        <taxon>Iridaceae</taxon>
        <taxon>Iridoideae</taxon>
        <taxon>Irideae</taxon>
        <taxon>Iris</taxon>
    </lineage>
</organism>
<dbReference type="Proteomes" id="UP001140949">
    <property type="component" value="Unassembled WGS sequence"/>
</dbReference>
<dbReference type="GO" id="GO:0005543">
    <property type="term" value="F:phospholipid binding"/>
    <property type="evidence" value="ECO:0007669"/>
    <property type="project" value="TreeGrafter"/>
</dbReference>
<sequence length="269" mass="31101">MGTPFLHELKKQASFFFREKIKNARLALTDVTPAELLTEEATNGNPWPPDAKTMSLISRAAFEVDDYWRIVEILHKRLSKFDRKVWREPYHALMLLEHLLTHGPESAAEEFQCDRDVVEDMGTFQYIDERGFNWGLTVRKKSERILKLLEKGALLKEERSHARKTSRGIQGFGSINYRFSSDDDNNNSGGTDHPRGLDRFRKCNSQHEHYDNQEDGAQEVLKESSCTSPPTESLAPPEESRPLELHEEDHPFDNVEHRSMESMMLLSRS</sequence>
<feature type="region of interest" description="Disordered" evidence="5">
    <location>
        <begin position="211"/>
        <end position="269"/>
    </location>
</feature>
<reference evidence="7" key="1">
    <citation type="journal article" date="2023" name="GigaByte">
        <title>Genome assembly of the bearded iris, Iris pallida Lam.</title>
        <authorList>
            <person name="Bruccoleri R.E."/>
            <person name="Oakeley E.J."/>
            <person name="Faust A.M.E."/>
            <person name="Altorfer M."/>
            <person name="Dessus-Babus S."/>
            <person name="Burckhardt D."/>
            <person name="Oertli M."/>
            <person name="Naumann U."/>
            <person name="Petersen F."/>
            <person name="Wong J."/>
        </authorList>
    </citation>
    <scope>NUCLEOTIDE SEQUENCE</scope>
    <source>
        <strain evidence="7">GSM-AAB239-AS_SAM_17_03QT</strain>
    </source>
</reference>
<feature type="domain" description="ENTH" evidence="6">
    <location>
        <begin position="26"/>
        <end position="159"/>
    </location>
</feature>
<evidence type="ECO:0000256" key="1">
    <source>
        <dbReference type="ARBA" id="ARBA00004132"/>
    </source>
</evidence>
<evidence type="ECO:0000259" key="6">
    <source>
        <dbReference type="PROSITE" id="PS50942"/>
    </source>
</evidence>
<dbReference type="GO" id="GO:0006897">
    <property type="term" value="P:endocytosis"/>
    <property type="evidence" value="ECO:0007669"/>
    <property type="project" value="TreeGrafter"/>
</dbReference>
<protein>
    <submittedName>
        <fullName evidence="7">Clathrin interactor EPSIN 1-like</fullName>
    </submittedName>
</protein>
<keyword evidence="4" id="KW-0968">Cytoplasmic vesicle</keyword>
<reference evidence="7" key="2">
    <citation type="submission" date="2023-04" db="EMBL/GenBank/DDBJ databases">
        <authorList>
            <person name="Bruccoleri R.E."/>
            <person name="Oakeley E.J."/>
            <person name="Faust A.-M."/>
            <person name="Dessus-Babus S."/>
            <person name="Altorfer M."/>
            <person name="Burckhardt D."/>
            <person name="Oertli M."/>
            <person name="Naumann U."/>
            <person name="Petersen F."/>
            <person name="Wong J."/>
        </authorList>
    </citation>
    <scope>NUCLEOTIDE SEQUENCE</scope>
    <source>
        <strain evidence="7">GSM-AAB239-AS_SAM_17_03QT</strain>
        <tissue evidence="7">Leaf</tissue>
    </source>
</reference>
<dbReference type="InterPro" id="IPR008942">
    <property type="entry name" value="ENTH_VHS"/>
</dbReference>
<dbReference type="GO" id="GO:0005794">
    <property type="term" value="C:Golgi apparatus"/>
    <property type="evidence" value="ECO:0007669"/>
    <property type="project" value="UniProtKB-SubCell"/>
</dbReference>
<dbReference type="InterPro" id="IPR013809">
    <property type="entry name" value="ENTH"/>
</dbReference>